<dbReference type="GO" id="GO:0003723">
    <property type="term" value="F:RNA binding"/>
    <property type="evidence" value="ECO:0007669"/>
    <property type="project" value="UniProtKB-UniRule"/>
</dbReference>
<evidence type="ECO:0000259" key="5">
    <source>
        <dbReference type="PROSITE" id="PS50102"/>
    </source>
</evidence>
<evidence type="ECO:0000313" key="6">
    <source>
        <dbReference type="Ensembl" id="ENSCCRP00020054029.1"/>
    </source>
</evidence>
<dbReference type="InterPro" id="IPR012677">
    <property type="entry name" value="Nucleotide-bd_a/b_plait_sf"/>
</dbReference>
<evidence type="ECO:0000256" key="1">
    <source>
        <dbReference type="ARBA" id="ARBA00022553"/>
    </source>
</evidence>
<protein>
    <recommendedName>
        <fullName evidence="5">RRM domain-containing protein</fullName>
    </recommendedName>
</protein>
<feature type="domain" description="RRM" evidence="5">
    <location>
        <begin position="157"/>
        <end position="203"/>
    </location>
</feature>
<dbReference type="Gene3D" id="3.30.70.330">
    <property type="match status" value="2"/>
</dbReference>
<keyword evidence="3 4" id="KW-0694">RNA-binding</keyword>
<dbReference type="InterPro" id="IPR035979">
    <property type="entry name" value="RBD_domain_sf"/>
</dbReference>
<dbReference type="Ensembl" id="ENSCCRT00020059101.1">
    <property type="protein sequence ID" value="ENSCCRP00020054029.1"/>
    <property type="gene ID" value="ENSCCRG00020024496.1"/>
</dbReference>
<reference evidence="6" key="1">
    <citation type="submission" date="2025-08" db="UniProtKB">
        <authorList>
            <consortium name="Ensembl"/>
        </authorList>
    </citation>
    <scope>IDENTIFICATION</scope>
</reference>
<organism evidence="6 7">
    <name type="scientific">Cyprinus carpio</name>
    <name type="common">Common carp</name>
    <dbReference type="NCBI Taxonomy" id="7962"/>
    <lineage>
        <taxon>Eukaryota</taxon>
        <taxon>Metazoa</taxon>
        <taxon>Chordata</taxon>
        <taxon>Craniata</taxon>
        <taxon>Vertebrata</taxon>
        <taxon>Euteleostomi</taxon>
        <taxon>Actinopterygii</taxon>
        <taxon>Neopterygii</taxon>
        <taxon>Teleostei</taxon>
        <taxon>Ostariophysi</taxon>
        <taxon>Cypriniformes</taxon>
        <taxon>Cyprinidae</taxon>
        <taxon>Cyprininae</taxon>
        <taxon>Cyprinus</taxon>
    </lineage>
</organism>
<evidence type="ECO:0000256" key="4">
    <source>
        <dbReference type="PROSITE-ProRule" id="PRU00176"/>
    </source>
</evidence>
<evidence type="ECO:0000256" key="3">
    <source>
        <dbReference type="ARBA" id="ARBA00022884"/>
    </source>
</evidence>
<keyword evidence="2" id="KW-0677">Repeat</keyword>
<proteinExistence type="predicted"/>
<name>A0A8C2HMI8_CYPCA</name>
<dbReference type="SUPFAM" id="SSF54928">
    <property type="entry name" value="RNA-binding domain, RBD"/>
    <property type="match status" value="2"/>
</dbReference>
<dbReference type="InterPro" id="IPR000504">
    <property type="entry name" value="RRM_dom"/>
</dbReference>
<dbReference type="PROSITE" id="PS50102">
    <property type="entry name" value="RRM"/>
    <property type="match status" value="1"/>
</dbReference>
<dbReference type="Proteomes" id="UP000694701">
    <property type="component" value="Unplaced"/>
</dbReference>
<keyword evidence="1" id="KW-0597">Phosphoprotein</keyword>
<evidence type="ECO:0000313" key="7">
    <source>
        <dbReference type="Proteomes" id="UP000694701"/>
    </source>
</evidence>
<sequence length="203" mass="21926">MAVVIRLQGLPIVAGTMDIRHFFSGLTIPDGGVHIVGGEHGEAFIVFATDEDARLGMMRTGGSIKGSKVSLLLSSKTEMQNMIELSRRRFETGSAEVHMSAFPPFNPGVPPPVGPVAGGLASGPLSLGNPNPMFLNPLNHLNLQSHMKSPVTNPDEFYVHLHGLPFSVTEIEVRDFFQGLGIESVRLLKDNMGRNNGRALVKF</sequence>
<dbReference type="Pfam" id="PF00076">
    <property type="entry name" value="RRM_1"/>
    <property type="match status" value="1"/>
</dbReference>
<dbReference type="FunFam" id="3.30.70.330:FF:000193">
    <property type="entry name" value="RNA-binding motif protein 12"/>
    <property type="match status" value="1"/>
</dbReference>
<accession>A0A8C2HMI8</accession>
<dbReference type="PANTHER" id="PTHR13976">
    <property type="entry name" value="HETEROGENEOUS NUCLEAR RIBONUCLEOPROTEIN-RELATED"/>
    <property type="match status" value="1"/>
</dbReference>
<dbReference type="AlphaFoldDB" id="A0A8C2HMI8"/>
<evidence type="ECO:0000256" key="2">
    <source>
        <dbReference type="ARBA" id="ARBA00022737"/>
    </source>
</evidence>
<dbReference type="InterPro" id="IPR050666">
    <property type="entry name" value="ESRP"/>
</dbReference>